<name>A0A9Q1M0R6_9SOLA</name>
<proteinExistence type="predicted"/>
<evidence type="ECO:0000313" key="3">
    <source>
        <dbReference type="Proteomes" id="UP001152561"/>
    </source>
</evidence>
<dbReference type="OrthoDB" id="1921208at2759"/>
<dbReference type="EMBL" id="JAJAGQ010000011">
    <property type="protein sequence ID" value="KAJ8549292.1"/>
    <property type="molecule type" value="Genomic_DNA"/>
</dbReference>
<protein>
    <recommendedName>
        <fullName evidence="1">Cupin type-1 domain-containing protein</fullName>
    </recommendedName>
</protein>
<keyword evidence="3" id="KW-1185">Reference proteome</keyword>
<organism evidence="2 3">
    <name type="scientific">Anisodus acutangulus</name>
    <dbReference type="NCBI Taxonomy" id="402998"/>
    <lineage>
        <taxon>Eukaryota</taxon>
        <taxon>Viridiplantae</taxon>
        <taxon>Streptophyta</taxon>
        <taxon>Embryophyta</taxon>
        <taxon>Tracheophyta</taxon>
        <taxon>Spermatophyta</taxon>
        <taxon>Magnoliopsida</taxon>
        <taxon>eudicotyledons</taxon>
        <taxon>Gunneridae</taxon>
        <taxon>Pentapetalae</taxon>
        <taxon>asterids</taxon>
        <taxon>lamiids</taxon>
        <taxon>Solanales</taxon>
        <taxon>Solanaceae</taxon>
        <taxon>Solanoideae</taxon>
        <taxon>Hyoscyameae</taxon>
        <taxon>Anisodus</taxon>
    </lineage>
</organism>
<dbReference type="PROSITE" id="PS00725">
    <property type="entry name" value="GERMIN"/>
    <property type="match status" value="1"/>
</dbReference>
<dbReference type="InterPro" id="IPR019780">
    <property type="entry name" value="Germin_Mn-BS"/>
</dbReference>
<comment type="caution">
    <text evidence="2">The sequence shown here is derived from an EMBL/GenBank/DDBJ whole genome shotgun (WGS) entry which is preliminary data.</text>
</comment>
<dbReference type="InterPro" id="IPR014710">
    <property type="entry name" value="RmlC-like_jellyroll"/>
</dbReference>
<evidence type="ECO:0000313" key="2">
    <source>
        <dbReference type="EMBL" id="KAJ8549292.1"/>
    </source>
</evidence>
<dbReference type="GO" id="GO:0030145">
    <property type="term" value="F:manganese ion binding"/>
    <property type="evidence" value="ECO:0007669"/>
    <property type="project" value="InterPro"/>
</dbReference>
<dbReference type="Gene3D" id="2.60.120.10">
    <property type="entry name" value="Jelly Rolls"/>
    <property type="match status" value="1"/>
</dbReference>
<reference evidence="3" key="1">
    <citation type="journal article" date="2023" name="Proc. Natl. Acad. Sci. U.S.A.">
        <title>Genomic and structural basis for evolution of tropane alkaloid biosynthesis.</title>
        <authorList>
            <person name="Wanga Y.-J."/>
            <person name="Taina T."/>
            <person name="Yua J.-Y."/>
            <person name="Lia J."/>
            <person name="Xua B."/>
            <person name="Chenc J."/>
            <person name="D'Auriad J.C."/>
            <person name="Huanga J.-P."/>
            <person name="Huanga S.-X."/>
        </authorList>
    </citation>
    <scope>NUCLEOTIDE SEQUENCE [LARGE SCALE GENOMIC DNA]</scope>
    <source>
        <strain evidence="3">cv. KIB-2019</strain>
    </source>
</reference>
<feature type="domain" description="Cupin type-1" evidence="1">
    <location>
        <begin position="46"/>
        <end position="96"/>
    </location>
</feature>
<accession>A0A9Q1M0R6</accession>
<dbReference type="InterPro" id="IPR006045">
    <property type="entry name" value="Cupin_1"/>
</dbReference>
<sequence length="187" mass="20994">MASSTCEWKGLQGPKPCGSRGLLFSGLHIEGNTSTPSGNIGTKAIIPGLNTLGISMARGDFAPSGFSSPHVHPRASEMVLVLEGHLEVDLLHPTRRTVSSRSSSKWAMFSSSHKVLYISREMQETLRFQLLAAKTLNLVVFRLRVLNRIRRFLLISLPRHSKLMKRRQVRLVEYEGGLEKRDVLWDF</sequence>
<dbReference type="SUPFAM" id="SSF51182">
    <property type="entry name" value="RmlC-like cupins"/>
    <property type="match status" value="1"/>
</dbReference>
<gene>
    <name evidence="2" type="ORF">K7X08_032999</name>
</gene>
<dbReference type="PANTHER" id="PTHR31238">
    <property type="entry name" value="GERMIN-LIKE PROTEIN SUBFAMILY 3 MEMBER 3"/>
    <property type="match status" value="1"/>
</dbReference>
<dbReference type="Proteomes" id="UP001152561">
    <property type="component" value="Unassembled WGS sequence"/>
</dbReference>
<evidence type="ECO:0000259" key="1">
    <source>
        <dbReference type="Pfam" id="PF00190"/>
    </source>
</evidence>
<dbReference type="Pfam" id="PF00190">
    <property type="entry name" value="Cupin_1"/>
    <property type="match status" value="1"/>
</dbReference>
<dbReference type="AlphaFoldDB" id="A0A9Q1M0R6"/>
<dbReference type="InterPro" id="IPR011051">
    <property type="entry name" value="RmlC_Cupin_sf"/>
</dbReference>